<keyword evidence="2" id="KW-0472">Membrane</keyword>
<feature type="compositionally biased region" description="Gly residues" evidence="1">
    <location>
        <begin position="60"/>
        <end position="83"/>
    </location>
</feature>
<evidence type="ECO:0000313" key="3">
    <source>
        <dbReference type="EMBL" id="GFJ89319.1"/>
    </source>
</evidence>
<feature type="region of interest" description="Disordered" evidence="1">
    <location>
        <begin position="161"/>
        <end position="183"/>
    </location>
</feature>
<dbReference type="Proteomes" id="UP000482960">
    <property type="component" value="Unassembled WGS sequence"/>
</dbReference>
<name>A0A6V8L3U5_9ACTN</name>
<evidence type="ECO:0000313" key="4">
    <source>
        <dbReference type="Proteomes" id="UP000482960"/>
    </source>
</evidence>
<proteinExistence type="predicted"/>
<evidence type="ECO:0000256" key="1">
    <source>
        <dbReference type="SAM" id="MobiDB-lite"/>
    </source>
</evidence>
<evidence type="ECO:0000256" key="2">
    <source>
        <dbReference type="SAM" id="Phobius"/>
    </source>
</evidence>
<feature type="compositionally biased region" description="Basic and acidic residues" evidence="1">
    <location>
        <begin position="164"/>
        <end position="174"/>
    </location>
</feature>
<evidence type="ECO:0008006" key="5">
    <source>
        <dbReference type="Google" id="ProtNLM"/>
    </source>
</evidence>
<keyword evidence="4" id="KW-1185">Reference proteome</keyword>
<feature type="transmembrane region" description="Helical" evidence="2">
    <location>
        <begin position="21"/>
        <end position="39"/>
    </location>
</feature>
<comment type="caution">
    <text evidence="3">The sequence shown here is derived from an EMBL/GenBank/DDBJ whole genome shotgun (WGS) entry which is preliminary data.</text>
</comment>
<keyword evidence="2" id="KW-0812">Transmembrane</keyword>
<organism evidence="3 4">
    <name type="scientific">Phytohabitans rumicis</name>
    <dbReference type="NCBI Taxonomy" id="1076125"/>
    <lineage>
        <taxon>Bacteria</taxon>
        <taxon>Bacillati</taxon>
        <taxon>Actinomycetota</taxon>
        <taxon>Actinomycetes</taxon>
        <taxon>Micromonosporales</taxon>
        <taxon>Micromonosporaceae</taxon>
    </lineage>
</organism>
<dbReference type="RefSeq" id="WP_173076960.1">
    <property type="nucleotide sequence ID" value="NZ_BAABJB010000002.1"/>
</dbReference>
<accession>A0A6V8L3U5</accession>
<gene>
    <name evidence="3" type="ORF">Prum_029610</name>
</gene>
<reference evidence="3 4" key="1">
    <citation type="submission" date="2020-03" db="EMBL/GenBank/DDBJ databases">
        <title>Whole genome shotgun sequence of Phytohabitans rumicis NBRC 108638.</title>
        <authorList>
            <person name="Komaki H."/>
            <person name="Tamura T."/>
        </authorList>
    </citation>
    <scope>NUCLEOTIDE SEQUENCE [LARGE SCALE GENOMIC DNA]</scope>
    <source>
        <strain evidence="3 4">NBRC 108638</strain>
    </source>
</reference>
<dbReference type="AlphaFoldDB" id="A0A6V8L3U5"/>
<dbReference type="EMBL" id="BLPG01000001">
    <property type="protein sequence ID" value="GFJ89319.1"/>
    <property type="molecule type" value="Genomic_DNA"/>
</dbReference>
<sequence length="183" mass="18750">MSQGFRALADWLRARSRRERYGAAVLLLVVLLSVGAWAMTGGTGGAPIWSDGASLRDTGDGGGAAPDGDAGSGSDAGSGGKGNQAGSAVSAPPRVLDFAGQPGATPESPLPSPTAPLEIEEGNEGCDYSYGDRTVCVPWEFPEGVTDKCAWLKERGYKPLQVNGRDRHGLDRNGDGIGCGDGD</sequence>
<feature type="region of interest" description="Disordered" evidence="1">
    <location>
        <begin position="47"/>
        <end position="120"/>
    </location>
</feature>
<keyword evidence="2" id="KW-1133">Transmembrane helix</keyword>
<reference evidence="3 4" key="2">
    <citation type="submission" date="2020-03" db="EMBL/GenBank/DDBJ databases">
        <authorList>
            <person name="Ichikawa N."/>
            <person name="Kimura A."/>
            <person name="Kitahashi Y."/>
            <person name="Uohara A."/>
        </authorList>
    </citation>
    <scope>NUCLEOTIDE SEQUENCE [LARGE SCALE GENOMIC DNA]</scope>
    <source>
        <strain evidence="3 4">NBRC 108638</strain>
    </source>
</reference>
<protein>
    <recommendedName>
        <fullName evidence="5">Excalibur calcium-binding domain-containing protein</fullName>
    </recommendedName>
</protein>